<dbReference type="SMART" id="SM00192">
    <property type="entry name" value="LDLa"/>
    <property type="match status" value="14"/>
</dbReference>
<dbReference type="PRINTS" id="PR00261">
    <property type="entry name" value="LDLRECEPTOR"/>
</dbReference>
<evidence type="ECO:0000256" key="1">
    <source>
        <dbReference type="ARBA" id="ARBA00004401"/>
    </source>
</evidence>
<feature type="disulfide bond" evidence="9">
    <location>
        <begin position="704"/>
        <end position="719"/>
    </location>
</feature>
<dbReference type="InterPro" id="IPR020067">
    <property type="entry name" value="Frizzled_dom"/>
</dbReference>
<evidence type="ECO:0000256" key="11">
    <source>
        <dbReference type="SAM" id="Phobius"/>
    </source>
</evidence>
<dbReference type="Proteomes" id="UP000054632">
    <property type="component" value="Unassembled WGS sequence"/>
</dbReference>
<dbReference type="Pfam" id="PF00089">
    <property type="entry name" value="Trypsin"/>
    <property type="match status" value="1"/>
</dbReference>
<feature type="disulfide bond" evidence="9">
    <location>
        <begin position="475"/>
        <end position="490"/>
    </location>
</feature>
<name>A0A0V1EBV5_TRIPS</name>
<keyword evidence="15" id="KW-0675">Receptor</keyword>
<feature type="domain" description="FZ" evidence="13">
    <location>
        <begin position="258"/>
        <end position="396"/>
    </location>
</feature>
<feature type="disulfide bond" evidence="9">
    <location>
        <begin position="511"/>
        <end position="526"/>
    </location>
</feature>
<feature type="disulfide bond" evidence="9">
    <location>
        <begin position="721"/>
        <end position="733"/>
    </location>
</feature>
<reference evidence="15 16" key="1">
    <citation type="submission" date="2015-01" db="EMBL/GenBank/DDBJ databases">
        <title>Evolution of Trichinella species and genotypes.</title>
        <authorList>
            <person name="Korhonen P.K."/>
            <person name="Edoardo P."/>
            <person name="Giuseppe L.R."/>
            <person name="Gasser R.B."/>
        </authorList>
    </citation>
    <scope>NUCLEOTIDE SEQUENCE [LARGE SCALE GENOMIC DNA]</scope>
    <source>
        <strain evidence="15">ISS13</strain>
    </source>
</reference>
<feature type="disulfide bond" evidence="9">
    <location>
        <begin position="602"/>
        <end position="614"/>
    </location>
</feature>
<dbReference type="PANTHER" id="PTHR24270">
    <property type="entry name" value="LOW-DENSITY LIPOPROTEIN RECEPTOR-RELATED"/>
    <property type="match status" value="1"/>
</dbReference>
<feature type="disulfide bond" evidence="9">
    <location>
        <begin position="566"/>
        <end position="578"/>
    </location>
</feature>
<feature type="disulfide bond" evidence="9">
    <location>
        <begin position="838"/>
        <end position="856"/>
    </location>
</feature>
<keyword evidence="12" id="KW-0732">Signal</keyword>
<dbReference type="SUPFAM" id="SSF63501">
    <property type="entry name" value="Frizzled cysteine-rich domain"/>
    <property type="match status" value="1"/>
</dbReference>
<dbReference type="PROSITE" id="PS01209">
    <property type="entry name" value="LDLRA_1"/>
    <property type="match status" value="1"/>
</dbReference>
<comment type="subcellular location">
    <subcellularLocation>
        <location evidence="1">Cell membrane</location>
        <topology evidence="1">Single-pass type II membrane protein</topology>
    </subcellularLocation>
</comment>
<organism evidence="15 16">
    <name type="scientific">Trichinella pseudospiralis</name>
    <name type="common">Parasitic roundworm</name>
    <dbReference type="NCBI Taxonomy" id="6337"/>
    <lineage>
        <taxon>Eukaryota</taxon>
        <taxon>Metazoa</taxon>
        <taxon>Ecdysozoa</taxon>
        <taxon>Nematoda</taxon>
        <taxon>Enoplea</taxon>
        <taxon>Dorylaimia</taxon>
        <taxon>Trichinellida</taxon>
        <taxon>Trichinellidae</taxon>
        <taxon>Trichinella</taxon>
    </lineage>
</organism>
<evidence type="ECO:0000259" key="13">
    <source>
        <dbReference type="PROSITE" id="PS50038"/>
    </source>
</evidence>
<feature type="region of interest" description="Disordered" evidence="10">
    <location>
        <begin position="235"/>
        <end position="263"/>
    </location>
</feature>
<keyword evidence="2 11" id="KW-0812">Transmembrane</keyword>
<feature type="compositionally biased region" description="Low complexity" evidence="10">
    <location>
        <begin position="247"/>
        <end position="263"/>
    </location>
</feature>
<dbReference type="CDD" id="cd07066">
    <property type="entry name" value="CRD_FZ"/>
    <property type="match status" value="1"/>
</dbReference>
<keyword evidence="7 9" id="KW-1015">Disulfide bond</keyword>
<evidence type="ECO:0000256" key="9">
    <source>
        <dbReference type="PROSITE-ProRule" id="PRU00124"/>
    </source>
</evidence>
<evidence type="ECO:0000256" key="8">
    <source>
        <dbReference type="PROSITE-ProRule" id="PRU00090"/>
    </source>
</evidence>
<dbReference type="InterPro" id="IPR009003">
    <property type="entry name" value="Peptidase_S1_PA"/>
</dbReference>
<dbReference type="EMBL" id="JYDR01000060">
    <property type="protein sequence ID" value="KRY71293.1"/>
    <property type="molecule type" value="Genomic_DNA"/>
</dbReference>
<dbReference type="SUPFAM" id="SSF57424">
    <property type="entry name" value="LDL receptor-like module"/>
    <property type="match status" value="10"/>
</dbReference>
<evidence type="ECO:0000256" key="3">
    <source>
        <dbReference type="ARBA" id="ARBA00022737"/>
    </source>
</evidence>
<evidence type="ECO:0000259" key="14">
    <source>
        <dbReference type="PROSITE" id="PS50240"/>
    </source>
</evidence>
<keyword evidence="6 11" id="KW-0472">Membrane</keyword>
<feature type="disulfide bond" evidence="9">
    <location>
        <begin position="728"/>
        <end position="746"/>
    </location>
</feature>
<dbReference type="Pfam" id="PF00057">
    <property type="entry name" value="Ldl_recept_a"/>
    <property type="match status" value="7"/>
</dbReference>
<feature type="disulfide bond" evidence="9">
    <location>
        <begin position="438"/>
        <end position="453"/>
    </location>
</feature>
<feature type="disulfide bond" evidence="9">
    <location>
        <begin position="740"/>
        <end position="755"/>
    </location>
</feature>
<keyword evidence="4" id="KW-0735">Signal-anchor</keyword>
<feature type="chain" id="PRO_5006877235" evidence="12">
    <location>
        <begin position="19"/>
        <end position="1300"/>
    </location>
</feature>
<evidence type="ECO:0000256" key="7">
    <source>
        <dbReference type="ARBA" id="ARBA00023157"/>
    </source>
</evidence>
<feature type="disulfide bond" evidence="9">
    <location>
        <begin position="499"/>
        <end position="517"/>
    </location>
</feature>
<dbReference type="GO" id="GO:0005886">
    <property type="term" value="C:plasma membrane"/>
    <property type="evidence" value="ECO:0007669"/>
    <property type="project" value="UniProtKB-SubCell"/>
</dbReference>
<comment type="caution">
    <text evidence="9">Lacks conserved residue(s) required for the propagation of feature annotation.</text>
</comment>
<feature type="disulfide bond" evidence="9">
    <location>
        <begin position="647"/>
        <end position="665"/>
    </location>
</feature>
<evidence type="ECO:0000256" key="4">
    <source>
        <dbReference type="ARBA" id="ARBA00022968"/>
    </source>
</evidence>
<feature type="disulfide bond" evidence="9">
    <location>
        <begin position="426"/>
        <end position="444"/>
    </location>
</feature>
<dbReference type="InterPro" id="IPR036055">
    <property type="entry name" value="LDL_receptor-like_sf"/>
</dbReference>
<evidence type="ECO:0000256" key="2">
    <source>
        <dbReference type="ARBA" id="ARBA00022692"/>
    </source>
</evidence>
<dbReference type="InterPro" id="IPR001254">
    <property type="entry name" value="Trypsin_dom"/>
</dbReference>
<gene>
    <name evidence="15" type="primary">Lrp1b</name>
    <name evidence="15" type="ORF">T4A_2116</name>
</gene>
<dbReference type="GO" id="GO:0006508">
    <property type="term" value="P:proteolysis"/>
    <property type="evidence" value="ECO:0007669"/>
    <property type="project" value="InterPro"/>
</dbReference>
<dbReference type="GO" id="GO:0004252">
    <property type="term" value="F:serine-type endopeptidase activity"/>
    <property type="evidence" value="ECO:0007669"/>
    <property type="project" value="InterPro"/>
</dbReference>
<dbReference type="InterPro" id="IPR002172">
    <property type="entry name" value="LDrepeatLR_classA_rpt"/>
</dbReference>
<feature type="disulfide bond" evidence="9">
    <location>
        <begin position="609"/>
        <end position="627"/>
    </location>
</feature>
<comment type="caution">
    <text evidence="15">The sequence shown here is derived from an EMBL/GenBank/DDBJ whole genome shotgun (WGS) entry which is preliminary data.</text>
</comment>
<dbReference type="CDD" id="cd00190">
    <property type="entry name" value="Tryp_SPc"/>
    <property type="match status" value="1"/>
</dbReference>
<keyword evidence="5 11" id="KW-1133">Transmembrane helix</keyword>
<dbReference type="PROSITE" id="PS50240">
    <property type="entry name" value="TRYPSIN_DOM"/>
    <property type="match status" value="1"/>
</dbReference>
<feature type="signal peptide" evidence="12">
    <location>
        <begin position="1"/>
        <end position="18"/>
    </location>
</feature>
<dbReference type="SMART" id="SM00063">
    <property type="entry name" value="FRI"/>
    <property type="match status" value="1"/>
</dbReference>
<dbReference type="PANTHER" id="PTHR24270:SF61">
    <property type="entry name" value="EGF-LIKE DOMAIN-CONTAINING PROTEIN"/>
    <property type="match status" value="1"/>
</dbReference>
<evidence type="ECO:0000313" key="15">
    <source>
        <dbReference type="EMBL" id="KRY71293.1"/>
    </source>
</evidence>
<feature type="disulfide bond" evidence="9">
    <location>
        <begin position="528"/>
        <end position="540"/>
    </location>
</feature>
<feature type="domain" description="Peptidase S1" evidence="14">
    <location>
        <begin position="1004"/>
        <end position="1252"/>
    </location>
</feature>
<evidence type="ECO:0000256" key="10">
    <source>
        <dbReference type="SAM" id="MobiDB-lite"/>
    </source>
</evidence>
<evidence type="ECO:0000256" key="5">
    <source>
        <dbReference type="ARBA" id="ARBA00022989"/>
    </source>
</evidence>
<dbReference type="SMART" id="SM00020">
    <property type="entry name" value="Tryp_SPc"/>
    <property type="match status" value="1"/>
</dbReference>
<feature type="disulfide bond" evidence="9">
    <location>
        <begin position="777"/>
        <end position="792"/>
    </location>
</feature>
<feature type="disulfide bond" evidence="9">
    <location>
        <begin position="1271"/>
        <end position="1289"/>
    </location>
</feature>
<dbReference type="InterPro" id="IPR050685">
    <property type="entry name" value="LDLR"/>
</dbReference>
<accession>A0A0V1EBV5</accession>
<dbReference type="SUPFAM" id="SSF50494">
    <property type="entry name" value="Trypsin-like serine proteases"/>
    <property type="match status" value="1"/>
</dbReference>
<dbReference type="Gene3D" id="4.10.400.10">
    <property type="entry name" value="Low-density Lipoprotein Receptor"/>
    <property type="match status" value="11"/>
</dbReference>
<dbReference type="GO" id="GO:0016192">
    <property type="term" value="P:vesicle-mediated transport"/>
    <property type="evidence" value="ECO:0007669"/>
    <property type="project" value="UniProtKB-ARBA"/>
</dbReference>
<protein>
    <submittedName>
        <fullName evidence="15">Low-density lipoprotein receptor-related protein 1B</fullName>
    </submittedName>
</protein>
<keyword evidence="3" id="KW-0677">Repeat</keyword>
<feature type="disulfide bond" evidence="8">
    <location>
        <begin position="276"/>
        <end position="322"/>
    </location>
</feature>
<feature type="transmembrane region" description="Helical" evidence="11">
    <location>
        <begin position="82"/>
        <end position="105"/>
    </location>
</feature>
<evidence type="ECO:0000256" key="12">
    <source>
        <dbReference type="SAM" id="SignalP"/>
    </source>
</evidence>
<sequence length="1300" mass="147588">LIHLINVLTLLYSFSISPHPGIFTMEAGVPGKYSQRGETDRRTSRGMKITHPTSLEHHEQRHVNRIQLNNENEHNRRLRGNLYKFGCIISICVVFILVIVLSALLSSEGILKFIKFRTNDRKYETKILVHIHSRKQPGRIDKNAIGTINPTIFGNEIFVNTTLNPYLVDVDVVHLNRTDNLNGVNVTFTLEFINEPSLDELNVDFLKTLFQTTIPRINVESVKVEEIKQPIVPVPTPPESNVTEPAINTSTTTPPSPNQTTQSPPISTLFDLVPFCTDLGWQKTCYPNHLGYRNKYEVLASLSFFQILNKQQCHKQVQIFACLLLQPPCKKTSGIVPVCRPFCEEVVSACSKSLAMTEIGEKNLCSDETSNYGPSCMQFCDKDNFICEKTQLCINATRRCDGNLDCGANDISDELNCECKAHEFRCRNGLCISQLKTCNNENDCGEWEDEKNCTCQENWKKCTETGQCFPASFWCDGIFQCDDKSDELQCECPREKFICQNGACMPANVRCNGINECGDFSDEFDCECQAEQFRCDKYLCKYFDNDWCNGKADCIDATDEPENCTCKPGQFKCDDGFCLAKHRVCDRYIDCKDGSDELHCDCTPEEFQCEPGICIPVEKVCDGEANCANRKDELQQCECNNKEQFRCKNGQCMDINRYCNHRPDCLDGDDEFQNCESTCPSGYGKKCNLRTTGEYTCLPESMICDGISDCERNEDEENCKCREDQFQCNDGACKPWSLYCNSMHDCLDFSDETNCTCNVKYQETCHDGWCYDKNHRCDGKAQCADLSDEYNCTCAEYLSKTNPEKLCDYVQDCADRTDELNCSYIPTNLKNKYDTFLCYGGKALDRSKICDGNVDCPMGDDEYHCYFLMPKEGYDLNKPWVFHDAGVIFVQSKGSWGIVCAPSIENNNSLNALAEHVCKRNLFQYSLFFCIQQQSTRIVSIKINFSSVDYISRVPLDDTQQIPTYQLNSFNPIDFVQTDCPSKQTIAVMCKSEVNVDLLWLIEVCGQDPYKLSSPSVSLLQSTAMRTLPFFASIYTDGKHRCAGIIYQRRWILTSASCVEKNDLFTMRVRVGQQRNSSLSPFDQFFYVAQAIKHSMYKSTPNVEHDIALLQLHKNIQYTPFVQPICLSNSKVDVSKLDTHTIGMGRLRRKTIKAEHADLTRLSVKNAEICKSNLIVRLEKLKIAENQFCTLEKDKSYLCQGETGSPVLTQYSNGTWAVVGLTTDVNYCFKKKFPTIFTDLSHYSEWIQYTTDNASKQKEKKIVHCEGSSSCLLGNCIENTSVCDGTRDCAFGEDEICSHP</sequence>
<evidence type="ECO:0000256" key="6">
    <source>
        <dbReference type="ARBA" id="ARBA00023136"/>
    </source>
</evidence>
<dbReference type="Gene3D" id="2.40.10.10">
    <property type="entry name" value="Trypsin-like serine proteases"/>
    <property type="match status" value="1"/>
</dbReference>
<dbReference type="CDD" id="cd00112">
    <property type="entry name" value="LDLa"/>
    <property type="match status" value="11"/>
</dbReference>
<proteinExistence type="predicted"/>
<dbReference type="FunFam" id="2.40.10.10:FF:000068">
    <property type="entry name" value="transmembrane protease serine 2"/>
    <property type="match status" value="1"/>
</dbReference>
<dbReference type="InterPro" id="IPR036790">
    <property type="entry name" value="Frizzled_dom_sf"/>
</dbReference>
<dbReference type="PROSITE" id="PS50068">
    <property type="entry name" value="LDLRA_2"/>
    <property type="match status" value="13"/>
</dbReference>
<feature type="disulfide bond" evidence="9">
    <location>
        <begin position="585"/>
        <end position="600"/>
    </location>
</feature>
<feature type="non-terminal residue" evidence="15">
    <location>
        <position position="1"/>
    </location>
</feature>
<evidence type="ECO:0000313" key="16">
    <source>
        <dbReference type="Proteomes" id="UP000054632"/>
    </source>
</evidence>
<feature type="disulfide bond" evidence="9">
    <location>
        <begin position="573"/>
        <end position="591"/>
    </location>
</feature>
<keyword evidence="15" id="KW-0449">Lipoprotein</keyword>
<dbReference type="InterPro" id="IPR023415">
    <property type="entry name" value="LDLR_class-A_CS"/>
</dbReference>
<feature type="disulfide bond" evidence="9">
    <location>
        <begin position="492"/>
        <end position="504"/>
    </location>
</feature>
<feature type="disulfide bond" evidence="9">
    <location>
        <begin position="850"/>
        <end position="865"/>
    </location>
</feature>
<feature type="disulfide bond" evidence="9">
    <location>
        <begin position="765"/>
        <end position="783"/>
    </location>
</feature>
<dbReference type="PROSITE" id="PS50038">
    <property type="entry name" value="FZ"/>
    <property type="match status" value="1"/>
</dbReference>
<feature type="disulfide bond" evidence="9">
    <location>
        <begin position="419"/>
        <end position="431"/>
    </location>
</feature>
<dbReference type="InterPro" id="IPR043504">
    <property type="entry name" value="Peptidase_S1_PA_chymotrypsin"/>
</dbReference>